<proteinExistence type="predicted"/>
<dbReference type="RefSeq" id="WP_243013097.1">
    <property type="nucleotide sequence ID" value="NZ_JALGAR010000006.1"/>
</dbReference>
<reference evidence="1" key="1">
    <citation type="submission" date="2022-03" db="EMBL/GenBank/DDBJ databases">
        <title>Cryobacterium sp. nov. strain ZS14-85, isolated from Antarctic soil.</title>
        <authorList>
            <person name="Li J."/>
            <person name="Niu G."/>
        </authorList>
    </citation>
    <scope>NUCLEOTIDE SEQUENCE</scope>
    <source>
        <strain evidence="1">ZS14-85</strain>
    </source>
</reference>
<dbReference type="AlphaFoldDB" id="A0AA41QXR7"/>
<sequence length="107" mass="12017">MTVETITMHHARCDAPGCKMLSSDYENGNHQVYDTVDQLTQQFMDTREGSLSDDYGWLRVPANEHDGPDAVDRHYCGEHTTWDENFDQRVPALDAAVTADVALTTTI</sequence>
<dbReference type="EMBL" id="JALGAR010000006">
    <property type="protein sequence ID" value="MCI4659606.1"/>
    <property type="molecule type" value="Genomic_DNA"/>
</dbReference>
<gene>
    <name evidence="1" type="ORF">MQH31_17520</name>
</gene>
<name>A0AA41QXR7_9MICO</name>
<evidence type="ECO:0000313" key="2">
    <source>
        <dbReference type="Proteomes" id="UP001165341"/>
    </source>
</evidence>
<keyword evidence="2" id="KW-1185">Reference proteome</keyword>
<protein>
    <submittedName>
        <fullName evidence="1">Uncharacterized protein</fullName>
    </submittedName>
</protein>
<accession>A0AA41QXR7</accession>
<organism evidence="1 2">
    <name type="scientific">Cryobacterium zhongshanensis</name>
    <dbReference type="NCBI Taxonomy" id="2928153"/>
    <lineage>
        <taxon>Bacteria</taxon>
        <taxon>Bacillati</taxon>
        <taxon>Actinomycetota</taxon>
        <taxon>Actinomycetes</taxon>
        <taxon>Micrococcales</taxon>
        <taxon>Microbacteriaceae</taxon>
        <taxon>Cryobacterium</taxon>
    </lineage>
</organism>
<evidence type="ECO:0000313" key="1">
    <source>
        <dbReference type="EMBL" id="MCI4659606.1"/>
    </source>
</evidence>
<comment type="caution">
    <text evidence="1">The sequence shown here is derived from an EMBL/GenBank/DDBJ whole genome shotgun (WGS) entry which is preliminary data.</text>
</comment>
<dbReference type="Proteomes" id="UP001165341">
    <property type="component" value="Unassembled WGS sequence"/>
</dbReference>